<feature type="compositionally biased region" description="Acidic residues" evidence="15">
    <location>
        <begin position="677"/>
        <end position="688"/>
    </location>
</feature>
<keyword evidence="6" id="KW-0479">Metal-binding</keyword>
<name>A0A9P6RET5_9FUNG</name>
<dbReference type="EMBL" id="JAAAIP010000422">
    <property type="protein sequence ID" value="KAG0317438.1"/>
    <property type="molecule type" value="Genomic_DNA"/>
</dbReference>
<evidence type="ECO:0000256" key="2">
    <source>
        <dbReference type="ARBA" id="ARBA00004651"/>
    </source>
</evidence>
<dbReference type="GO" id="GO:0046340">
    <property type="term" value="P:diacylglycerol catabolic process"/>
    <property type="evidence" value="ECO:0007669"/>
    <property type="project" value="TreeGrafter"/>
</dbReference>
<gene>
    <name evidence="17" type="ORF">BGZ99_006302</name>
</gene>
<dbReference type="InterPro" id="IPR029058">
    <property type="entry name" value="AB_hydrolase_fold"/>
</dbReference>
<feature type="region of interest" description="Disordered" evidence="15">
    <location>
        <begin position="407"/>
        <end position="470"/>
    </location>
</feature>
<evidence type="ECO:0000256" key="7">
    <source>
        <dbReference type="ARBA" id="ARBA00022801"/>
    </source>
</evidence>
<feature type="compositionally biased region" description="Low complexity" evidence="15">
    <location>
        <begin position="210"/>
        <end position="224"/>
    </location>
</feature>
<keyword evidence="18" id="KW-1185">Reference proteome</keyword>
<protein>
    <recommendedName>
        <fullName evidence="14">sn-1-specific diacylglycerol lipase</fullName>
        <ecNumber evidence="14">3.1.1.116</ecNumber>
    </recommendedName>
</protein>
<feature type="domain" description="Fungal lipase-type" evidence="16">
    <location>
        <begin position="566"/>
        <end position="667"/>
    </location>
</feature>
<dbReference type="GO" id="GO:0005886">
    <property type="term" value="C:plasma membrane"/>
    <property type="evidence" value="ECO:0007669"/>
    <property type="project" value="UniProtKB-SubCell"/>
</dbReference>
<feature type="compositionally biased region" description="Low complexity" evidence="15">
    <location>
        <begin position="814"/>
        <end position="830"/>
    </location>
</feature>
<dbReference type="PANTHER" id="PTHR45792:SF7">
    <property type="entry name" value="PUTATIVE (AFU_ORTHOLOGUE AFUA_6G02710)-RELATED"/>
    <property type="match status" value="1"/>
</dbReference>
<organism evidence="17 18">
    <name type="scientific">Dissophora globulifera</name>
    <dbReference type="NCBI Taxonomy" id="979702"/>
    <lineage>
        <taxon>Eukaryota</taxon>
        <taxon>Fungi</taxon>
        <taxon>Fungi incertae sedis</taxon>
        <taxon>Mucoromycota</taxon>
        <taxon>Mortierellomycotina</taxon>
        <taxon>Mortierellomycetes</taxon>
        <taxon>Mortierellales</taxon>
        <taxon>Mortierellaceae</taxon>
        <taxon>Dissophora</taxon>
    </lineage>
</organism>
<feature type="compositionally biased region" description="Low complexity" evidence="15">
    <location>
        <begin position="967"/>
        <end position="984"/>
    </location>
</feature>
<comment type="caution">
    <text evidence="17">The sequence shown here is derived from an EMBL/GenBank/DDBJ whole genome shotgun (WGS) entry which is preliminary data.</text>
</comment>
<evidence type="ECO:0000313" key="17">
    <source>
        <dbReference type="EMBL" id="KAG0317438.1"/>
    </source>
</evidence>
<keyword evidence="3" id="KW-1003">Cell membrane</keyword>
<evidence type="ECO:0000256" key="4">
    <source>
        <dbReference type="ARBA" id="ARBA00022553"/>
    </source>
</evidence>
<feature type="region of interest" description="Disordered" evidence="15">
    <location>
        <begin position="809"/>
        <end position="853"/>
    </location>
</feature>
<evidence type="ECO:0000256" key="10">
    <source>
        <dbReference type="ARBA" id="ARBA00022989"/>
    </source>
</evidence>
<dbReference type="InterPro" id="IPR002921">
    <property type="entry name" value="Fungal_lipase-type"/>
</dbReference>
<keyword evidence="5" id="KW-0812">Transmembrane</keyword>
<feature type="compositionally biased region" description="Basic and acidic residues" evidence="15">
    <location>
        <begin position="428"/>
        <end position="446"/>
    </location>
</feature>
<dbReference type="InterPro" id="IPR052214">
    <property type="entry name" value="DAG_Lipase-Related"/>
</dbReference>
<evidence type="ECO:0000256" key="9">
    <source>
        <dbReference type="ARBA" id="ARBA00022963"/>
    </source>
</evidence>
<keyword evidence="4" id="KW-0597">Phosphoprotein</keyword>
<evidence type="ECO:0000256" key="6">
    <source>
        <dbReference type="ARBA" id="ARBA00022723"/>
    </source>
</evidence>
<dbReference type="Gene3D" id="3.40.50.1820">
    <property type="entry name" value="alpha/beta hydrolase"/>
    <property type="match status" value="1"/>
</dbReference>
<reference evidence="17" key="1">
    <citation type="journal article" date="2020" name="Fungal Divers.">
        <title>Resolving the Mortierellaceae phylogeny through synthesis of multi-gene phylogenetics and phylogenomics.</title>
        <authorList>
            <person name="Vandepol N."/>
            <person name="Liber J."/>
            <person name="Desiro A."/>
            <person name="Na H."/>
            <person name="Kennedy M."/>
            <person name="Barry K."/>
            <person name="Grigoriev I.V."/>
            <person name="Miller A.N."/>
            <person name="O'Donnell K."/>
            <person name="Stajich J.E."/>
            <person name="Bonito G."/>
        </authorList>
    </citation>
    <scope>NUCLEOTIDE SEQUENCE</scope>
    <source>
        <strain evidence="17">REB-010B</strain>
    </source>
</reference>
<dbReference type="GO" id="GO:0019369">
    <property type="term" value="P:arachidonate metabolic process"/>
    <property type="evidence" value="ECO:0007669"/>
    <property type="project" value="TreeGrafter"/>
</dbReference>
<evidence type="ECO:0000256" key="5">
    <source>
        <dbReference type="ARBA" id="ARBA00022692"/>
    </source>
</evidence>
<keyword evidence="9" id="KW-0442">Lipid degradation</keyword>
<feature type="region of interest" description="Disordered" evidence="15">
    <location>
        <begin position="172"/>
        <end position="225"/>
    </location>
</feature>
<keyword evidence="11" id="KW-0443">Lipid metabolism</keyword>
<evidence type="ECO:0000256" key="3">
    <source>
        <dbReference type="ARBA" id="ARBA00022475"/>
    </source>
</evidence>
<feature type="region of interest" description="Disordered" evidence="15">
    <location>
        <begin position="677"/>
        <end position="707"/>
    </location>
</feature>
<keyword evidence="7" id="KW-0378">Hydrolase</keyword>
<dbReference type="GO" id="GO:0046872">
    <property type="term" value="F:metal ion binding"/>
    <property type="evidence" value="ECO:0007669"/>
    <property type="project" value="UniProtKB-KW"/>
</dbReference>
<keyword evidence="8" id="KW-0106">Calcium</keyword>
<evidence type="ECO:0000259" key="16">
    <source>
        <dbReference type="Pfam" id="PF01764"/>
    </source>
</evidence>
<evidence type="ECO:0000313" key="18">
    <source>
        <dbReference type="Proteomes" id="UP000738325"/>
    </source>
</evidence>
<evidence type="ECO:0000256" key="12">
    <source>
        <dbReference type="ARBA" id="ARBA00023136"/>
    </source>
</evidence>
<evidence type="ECO:0000256" key="1">
    <source>
        <dbReference type="ARBA" id="ARBA00001913"/>
    </source>
</evidence>
<feature type="compositionally biased region" description="Basic residues" evidence="15">
    <location>
        <begin position="698"/>
        <end position="707"/>
    </location>
</feature>
<sequence length="1043" mass="112924">MRTAEESVRVVDGLFGSTETSKALAAVVGLVKKEVYEDQDFAITRAGKMAVLASITKAITVFACLQAATHKRTQKSVRTMLIYEGVVVTKPKKLGDVGSQVAVIGQSPHIDDDDDDSGELLKDLSNALVTDPDDVTQDMTTTQIEKVLSADILQVTTTTTLTTTTTQTFVRPGADLSKLGKPLPPIQHDRDSSTSSMHRPHPHHSTSIEATSSRGASSSIAITARSRRGSVSSIASVATTITQFATTSIVTNPHGSVNGSSRHGASTADTLVSTESLEVEGQRQANNNLRLMFSTVTKKFKKNQKVLVGGEADGAVFTRTQEREMRSSETRDEMDWSEDDTDWIEVKKSSETMSSMKMNATLSYDVPLEKKSENFGTSSGFGLKNGLSGKNFGRSLFNKITKQATLGKNGDRRSLDGSGPRLTITELDESKSNSDNSLPEKSKKDNNGNQDFRPAPPPKEPKEPNPANFPRDHLVRNIQRFMRYASASYGHNFMRILGIGTIGDAVYSPYGDHPNHHAFATHTSTPLDSILLSSFTDPGTKGNFNAPKMHSLVHYINLDHGAQCVVLTCRGTLGLSDVLTDLCAHYDDLVLPTLESNGKRGKHHAHPKYKVHAGMHASARLLSLETSTVFKTIKKALEDYPDYGLVLCGHSLGGGVAALLALLWSMKREEFEAYVEEQENSSDEEEEELGVKASSKTNGRRQRRPRKRIVYPEITTPFVTSPGSALPAGRPIHCYAYGPPCVMSLPLSKYCQGLITTVVHQYDMVPTLSLGLLKDFKNVATTLHEEGHIVEDIVKRLIIGASSNKANAERQAAEDTQATAASSATYSSTANGSGPAKKDQHPEAPNRSQSSPLYSEYDSWQLQEAEDQDWSWSLIKTMRADMSSDKLYPPTPVYHLESIATTIVPPGSSALTTTTGNVAASMAARAPAPAPAPAPKSYTASAISAGVSVATSLANGLRPSSPFGRSSTPTAGAKAKPPSSSDPSFMPQATVPKTAYKVSMRRFDHVEDRFGELQFARSMFSDHNPANYEACVERLCDAVFTVE</sequence>
<dbReference type="Pfam" id="PF01764">
    <property type="entry name" value="Lipase_3"/>
    <property type="match status" value="1"/>
</dbReference>
<dbReference type="OrthoDB" id="438440at2759"/>
<dbReference type="PANTHER" id="PTHR45792">
    <property type="entry name" value="DIACYLGLYCEROL LIPASE HOMOLOG-RELATED"/>
    <property type="match status" value="1"/>
</dbReference>
<evidence type="ECO:0000256" key="11">
    <source>
        <dbReference type="ARBA" id="ARBA00023098"/>
    </source>
</evidence>
<proteinExistence type="predicted"/>
<evidence type="ECO:0000256" key="14">
    <source>
        <dbReference type="ARBA" id="ARBA00026104"/>
    </source>
</evidence>
<evidence type="ECO:0000256" key="13">
    <source>
        <dbReference type="ARBA" id="ARBA00024531"/>
    </source>
</evidence>
<evidence type="ECO:0000256" key="8">
    <source>
        <dbReference type="ARBA" id="ARBA00022837"/>
    </source>
</evidence>
<keyword evidence="12" id="KW-0472">Membrane</keyword>
<accession>A0A9P6RET5</accession>
<dbReference type="AlphaFoldDB" id="A0A9P6RET5"/>
<keyword evidence="10" id="KW-1133">Transmembrane helix</keyword>
<comment type="subcellular location">
    <subcellularLocation>
        <location evidence="2">Cell membrane</location>
        <topology evidence="2">Multi-pass membrane protein</topology>
    </subcellularLocation>
</comment>
<evidence type="ECO:0000256" key="15">
    <source>
        <dbReference type="SAM" id="MobiDB-lite"/>
    </source>
</evidence>
<dbReference type="EC" id="3.1.1.116" evidence="14"/>
<dbReference type="Proteomes" id="UP000738325">
    <property type="component" value="Unassembled WGS sequence"/>
</dbReference>
<dbReference type="CDD" id="cd00519">
    <property type="entry name" value="Lipase_3"/>
    <property type="match status" value="1"/>
</dbReference>
<dbReference type="GO" id="GO:0016298">
    <property type="term" value="F:lipase activity"/>
    <property type="evidence" value="ECO:0007669"/>
    <property type="project" value="TreeGrafter"/>
</dbReference>
<dbReference type="SUPFAM" id="SSF53474">
    <property type="entry name" value="alpha/beta-Hydrolases"/>
    <property type="match status" value="1"/>
</dbReference>
<comment type="catalytic activity">
    <reaction evidence="13">
        <text>a 1,2-diacyl-sn-glycerol + H2O = a 2-acylglycerol + a fatty acid + H(+)</text>
        <dbReference type="Rhea" id="RHEA:33275"/>
        <dbReference type="ChEBI" id="CHEBI:15377"/>
        <dbReference type="ChEBI" id="CHEBI:15378"/>
        <dbReference type="ChEBI" id="CHEBI:17389"/>
        <dbReference type="ChEBI" id="CHEBI:17815"/>
        <dbReference type="ChEBI" id="CHEBI:28868"/>
        <dbReference type="EC" id="3.1.1.116"/>
    </reaction>
    <physiologicalReaction direction="left-to-right" evidence="13">
        <dbReference type="Rhea" id="RHEA:33276"/>
    </physiologicalReaction>
</comment>
<feature type="region of interest" description="Disordered" evidence="15">
    <location>
        <begin position="958"/>
        <end position="988"/>
    </location>
</feature>
<comment type="cofactor">
    <cofactor evidence="1">
        <name>Ca(2+)</name>
        <dbReference type="ChEBI" id="CHEBI:29108"/>
    </cofactor>
</comment>